<sequence>MNPIDIFAYHTVIMELMGISGSIVCCYGAFAHHQKMMGIGCNTFTMISCVKMFFHVLTCIKRYLAIAHPITYLNLMKSGSGQRRNQKYKHRL</sequence>
<name>A0ACB8X6Z1_9TELE</name>
<reference evidence="1" key="1">
    <citation type="submission" date="2022-04" db="EMBL/GenBank/DDBJ databases">
        <title>Jade perch genome.</title>
        <authorList>
            <person name="Chao B."/>
        </authorList>
    </citation>
    <scope>NUCLEOTIDE SEQUENCE</scope>
    <source>
        <strain evidence="1">CB-2022</strain>
    </source>
</reference>
<evidence type="ECO:0000313" key="2">
    <source>
        <dbReference type="Proteomes" id="UP000831701"/>
    </source>
</evidence>
<evidence type="ECO:0000313" key="1">
    <source>
        <dbReference type="EMBL" id="KAI3376070.1"/>
    </source>
</evidence>
<organism evidence="1 2">
    <name type="scientific">Scortum barcoo</name>
    <name type="common">barcoo grunter</name>
    <dbReference type="NCBI Taxonomy" id="214431"/>
    <lineage>
        <taxon>Eukaryota</taxon>
        <taxon>Metazoa</taxon>
        <taxon>Chordata</taxon>
        <taxon>Craniata</taxon>
        <taxon>Vertebrata</taxon>
        <taxon>Euteleostomi</taxon>
        <taxon>Actinopterygii</taxon>
        <taxon>Neopterygii</taxon>
        <taxon>Teleostei</taxon>
        <taxon>Neoteleostei</taxon>
        <taxon>Acanthomorphata</taxon>
        <taxon>Eupercaria</taxon>
        <taxon>Centrarchiformes</taxon>
        <taxon>Terapontoidei</taxon>
        <taxon>Terapontidae</taxon>
        <taxon>Scortum</taxon>
    </lineage>
</organism>
<accession>A0ACB8X6Z1</accession>
<gene>
    <name evidence="1" type="ORF">L3Q82_016609</name>
</gene>
<keyword evidence="2" id="KW-1185">Reference proteome</keyword>
<dbReference type="EMBL" id="CM041532">
    <property type="protein sequence ID" value="KAI3376070.1"/>
    <property type="molecule type" value="Genomic_DNA"/>
</dbReference>
<protein>
    <submittedName>
        <fullName evidence="1">Uncharacterized protein</fullName>
    </submittedName>
</protein>
<proteinExistence type="predicted"/>
<comment type="caution">
    <text evidence="1">The sequence shown here is derived from an EMBL/GenBank/DDBJ whole genome shotgun (WGS) entry which is preliminary data.</text>
</comment>
<dbReference type="Proteomes" id="UP000831701">
    <property type="component" value="Chromosome 2"/>
</dbReference>